<dbReference type="RefSeq" id="WP_369607746.1">
    <property type="nucleotide sequence ID" value="NZ_BAAFHN010000058.1"/>
</dbReference>
<sequence>MNKSGFYKPTTLKAPFAWVGGKSKLAKDIVALMPPHKCYVEVFGGALSVLYAKPSVEDILAQRAKKRISLKNTEEDIQKEVSIFIERTCKGETRVDKLTEIVNDINDDLINLHRIIKTRPKSLHTTLSSMLVSRTLFDGIKKGIIKPKNDIERAAFYYFLITQSFGGKRKSFILGKTRPPKNIHKDFMKFSQRLKRVYIEHMDFRKLIATYDSKDTLFYLDPPYFATEHYYEIKGGFGESEHRDLAVILQGIQGNFILSYNDCEFIRSLYKDFYIMETKKIQYSLNVKSTKRVQELLIMNFKP</sequence>
<dbReference type="PIRSF" id="PIRSF000398">
    <property type="entry name" value="M_m6A_EcoRV"/>
    <property type="match status" value="1"/>
</dbReference>
<organism evidence="4 5">
    <name type="scientific">Helicobacter trogontum</name>
    <dbReference type="NCBI Taxonomy" id="50960"/>
    <lineage>
        <taxon>Bacteria</taxon>
        <taxon>Pseudomonadati</taxon>
        <taxon>Campylobacterota</taxon>
        <taxon>Epsilonproteobacteria</taxon>
        <taxon>Campylobacterales</taxon>
        <taxon>Helicobacteraceae</taxon>
        <taxon>Helicobacter</taxon>
    </lineage>
</organism>
<dbReference type="GO" id="GO:0008168">
    <property type="term" value="F:methyltransferase activity"/>
    <property type="evidence" value="ECO:0007669"/>
    <property type="project" value="UniProtKB-KW"/>
</dbReference>
<dbReference type="InterPro" id="IPR029063">
    <property type="entry name" value="SAM-dependent_MTases_sf"/>
</dbReference>
<dbReference type="Proteomes" id="UP001562457">
    <property type="component" value="Unassembled WGS sequence"/>
</dbReference>
<dbReference type="EMBL" id="BAAFHN010000058">
    <property type="protein sequence ID" value="GAB0173744.1"/>
    <property type="molecule type" value="Genomic_DNA"/>
</dbReference>
<dbReference type="GO" id="GO:0032259">
    <property type="term" value="P:methylation"/>
    <property type="evidence" value="ECO:0007669"/>
    <property type="project" value="UniProtKB-KW"/>
</dbReference>
<name>A0ABQ0D5Y1_9HELI</name>
<evidence type="ECO:0000256" key="3">
    <source>
        <dbReference type="ARBA" id="ARBA00022691"/>
    </source>
</evidence>
<dbReference type="SUPFAM" id="SSF53335">
    <property type="entry name" value="S-adenosyl-L-methionine-dependent methyltransferases"/>
    <property type="match status" value="2"/>
</dbReference>
<dbReference type="PRINTS" id="PR00505">
    <property type="entry name" value="D12N6MTFRASE"/>
</dbReference>
<accession>A0ABQ0D5Y1</accession>
<comment type="caution">
    <text evidence="4">The sequence shown here is derived from an EMBL/GenBank/DDBJ whole genome shotgun (WGS) entry which is preliminary data.</text>
</comment>
<keyword evidence="3" id="KW-0949">S-adenosyl-L-methionine</keyword>
<evidence type="ECO:0000313" key="5">
    <source>
        <dbReference type="Proteomes" id="UP001562457"/>
    </source>
</evidence>
<keyword evidence="1 4" id="KW-0489">Methyltransferase</keyword>
<evidence type="ECO:0000313" key="4">
    <source>
        <dbReference type="EMBL" id="GAB0173744.1"/>
    </source>
</evidence>
<keyword evidence="5" id="KW-1185">Reference proteome</keyword>
<reference evidence="4 5" key="1">
    <citation type="submission" date="2024-06" db="EMBL/GenBank/DDBJ databases">
        <title>Draft genome sequence of Helicobacter trogontum NHP16-4001.</title>
        <authorList>
            <person name="Rimbara E."/>
            <person name="Suzuki M."/>
        </authorList>
    </citation>
    <scope>NUCLEOTIDE SEQUENCE [LARGE SCALE GENOMIC DNA]</scope>
    <source>
        <strain evidence="4 5">NHP16-4001</strain>
    </source>
</reference>
<dbReference type="InterPro" id="IPR012327">
    <property type="entry name" value="MeTrfase_D12"/>
</dbReference>
<keyword evidence="2" id="KW-0808">Transferase</keyword>
<dbReference type="Gene3D" id="3.40.50.150">
    <property type="entry name" value="Vaccinia Virus protein VP39"/>
    <property type="match status" value="2"/>
</dbReference>
<dbReference type="PANTHER" id="PTHR30481">
    <property type="entry name" value="DNA ADENINE METHYLASE"/>
    <property type="match status" value="1"/>
</dbReference>
<gene>
    <name evidence="4" type="ORF">NHP164001_17650</name>
</gene>
<evidence type="ECO:0000256" key="1">
    <source>
        <dbReference type="ARBA" id="ARBA00022603"/>
    </source>
</evidence>
<protein>
    <submittedName>
        <fullName evidence="4">DNA adenine methylase</fullName>
    </submittedName>
</protein>
<dbReference type="Pfam" id="PF02086">
    <property type="entry name" value="MethyltransfD12"/>
    <property type="match status" value="2"/>
</dbReference>
<evidence type="ECO:0000256" key="2">
    <source>
        <dbReference type="ARBA" id="ARBA00022679"/>
    </source>
</evidence>
<dbReference type="InterPro" id="IPR012263">
    <property type="entry name" value="M_m6A_EcoRV"/>
</dbReference>
<proteinExistence type="predicted"/>